<proteinExistence type="inferred from homology"/>
<comment type="similarity">
    <text evidence="1 3">Belongs to the UreD family.</text>
</comment>
<reference evidence="5 7" key="1">
    <citation type="submission" date="2016-10" db="EMBL/GenBank/DDBJ databases">
        <authorList>
            <person name="Cai Z."/>
        </authorList>
    </citation>
    <scope>NUCLEOTIDE SEQUENCE [LARGE SCALE GENOMIC DNA]</scope>
    <source>
        <strain evidence="5 7">DSM 25227</strain>
    </source>
</reference>
<evidence type="ECO:0000256" key="3">
    <source>
        <dbReference type="HAMAP-Rule" id="MF_01384"/>
    </source>
</evidence>
<evidence type="ECO:0000256" key="1">
    <source>
        <dbReference type="ARBA" id="ARBA00007177"/>
    </source>
</evidence>
<dbReference type="Proteomes" id="UP000245839">
    <property type="component" value="Unassembled WGS sequence"/>
</dbReference>
<dbReference type="GO" id="GO:0016151">
    <property type="term" value="F:nickel cation binding"/>
    <property type="evidence" value="ECO:0007669"/>
    <property type="project" value="UniProtKB-UniRule"/>
</dbReference>
<comment type="subcellular location">
    <subcellularLocation>
        <location evidence="3">Cytoplasm</location>
    </subcellularLocation>
</comment>
<keyword evidence="3" id="KW-0963">Cytoplasm</keyword>
<keyword evidence="6" id="KW-1185">Reference proteome</keyword>
<comment type="subunit">
    <text evidence="3">UreD, UreF and UreG form a complex that acts as a GTP-hydrolysis-dependent molecular chaperone, activating the urease apoprotein by helping to assemble the nickel containing metallocenter of UreC. The UreE protein probably delivers the nickel.</text>
</comment>
<organism evidence="5 7">
    <name type="scientific">Jannaschia seohaensis</name>
    <dbReference type="NCBI Taxonomy" id="475081"/>
    <lineage>
        <taxon>Bacteria</taxon>
        <taxon>Pseudomonadati</taxon>
        <taxon>Pseudomonadota</taxon>
        <taxon>Alphaproteobacteria</taxon>
        <taxon>Rhodobacterales</taxon>
        <taxon>Roseobacteraceae</taxon>
        <taxon>Jannaschia</taxon>
    </lineage>
</organism>
<sequence>MQRVRGQALVRLTRSGLADLRQQGSAKAMLPRTDDPDPEVVFLNTAGGVTGGDRLDYALTLGAGARATGATQTAERAYRATGDAPGVVATQIALDAEAHLDWLPQEVILFEGAYLRRETEVALAPGATFLGVESVILGRAAHGETVTRARLDDLRSIRREGRLIHQEHLCLGPETLADPMARGAHRAFATLIYLAPDAADRLENVRSALGADGYASAWDGRLVARLAGSPAPLRRALIRAIVSLRGRPIPRVWQSDV</sequence>
<protein>
    <recommendedName>
        <fullName evidence="3">Urease accessory protein UreD</fullName>
    </recommendedName>
</protein>
<reference evidence="4 6" key="2">
    <citation type="submission" date="2018-03" db="EMBL/GenBank/DDBJ databases">
        <title>Genomic Encyclopedia of Archaeal and Bacterial Type Strains, Phase II (KMG-II): from individual species to whole genera.</title>
        <authorList>
            <person name="Goeker M."/>
        </authorList>
    </citation>
    <scope>NUCLEOTIDE SEQUENCE [LARGE SCALE GENOMIC DNA]</scope>
    <source>
        <strain evidence="4 6">DSM 25227</strain>
    </source>
</reference>
<dbReference type="Proteomes" id="UP000251571">
    <property type="component" value="Unassembled WGS sequence"/>
</dbReference>
<dbReference type="EMBL" id="QGDJ01000003">
    <property type="protein sequence ID" value="PWJ20472.1"/>
    <property type="molecule type" value="Genomic_DNA"/>
</dbReference>
<dbReference type="EMBL" id="UETC01000003">
    <property type="protein sequence ID" value="SSA44568.1"/>
    <property type="molecule type" value="Genomic_DNA"/>
</dbReference>
<dbReference type="AlphaFoldDB" id="A0A2Y9AMH9"/>
<evidence type="ECO:0000256" key="2">
    <source>
        <dbReference type="ARBA" id="ARBA00023186"/>
    </source>
</evidence>
<gene>
    <name evidence="3" type="primary">ureD</name>
    <name evidence="4" type="ORF">BCF38_103290</name>
    <name evidence="5" type="ORF">SAMN05421539_103290</name>
</gene>
<keyword evidence="2 3" id="KW-0143">Chaperone</keyword>
<evidence type="ECO:0000313" key="7">
    <source>
        <dbReference type="Proteomes" id="UP000251571"/>
    </source>
</evidence>
<dbReference type="InterPro" id="IPR002669">
    <property type="entry name" value="UreD"/>
</dbReference>
<evidence type="ECO:0000313" key="5">
    <source>
        <dbReference type="EMBL" id="SSA44568.1"/>
    </source>
</evidence>
<evidence type="ECO:0000313" key="6">
    <source>
        <dbReference type="Proteomes" id="UP000245839"/>
    </source>
</evidence>
<dbReference type="PANTHER" id="PTHR33643">
    <property type="entry name" value="UREASE ACCESSORY PROTEIN D"/>
    <property type="match status" value="1"/>
</dbReference>
<accession>A0A2Y9AMH9</accession>
<dbReference type="PANTHER" id="PTHR33643:SF1">
    <property type="entry name" value="UREASE ACCESSORY PROTEIN D"/>
    <property type="match status" value="1"/>
</dbReference>
<name>A0A2Y9AMH9_9RHOB</name>
<comment type="function">
    <text evidence="3">Required for maturation of urease via the functional incorporation of the urease nickel metallocenter.</text>
</comment>
<dbReference type="Pfam" id="PF01774">
    <property type="entry name" value="UreD"/>
    <property type="match status" value="1"/>
</dbReference>
<dbReference type="HAMAP" id="MF_01384">
    <property type="entry name" value="UreD"/>
    <property type="match status" value="1"/>
</dbReference>
<evidence type="ECO:0000313" key="4">
    <source>
        <dbReference type="EMBL" id="PWJ20472.1"/>
    </source>
</evidence>
<keyword evidence="3" id="KW-0996">Nickel insertion</keyword>
<dbReference type="GO" id="GO:0005737">
    <property type="term" value="C:cytoplasm"/>
    <property type="evidence" value="ECO:0007669"/>
    <property type="project" value="UniProtKB-SubCell"/>
</dbReference>